<keyword evidence="8" id="KW-1185">Reference proteome</keyword>
<dbReference type="Proteomes" id="UP000612349">
    <property type="component" value="Unassembled WGS sequence"/>
</dbReference>
<keyword evidence="2" id="KW-0805">Transcription regulation</keyword>
<protein>
    <submittedName>
        <fullName evidence="7">LysR family transcriptional regulator</fullName>
    </submittedName>
</protein>
<dbReference type="EMBL" id="BMIP01000004">
    <property type="protein sequence ID" value="GGD72397.1"/>
    <property type="molecule type" value="Genomic_DNA"/>
</dbReference>
<evidence type="ECO:0000313" key="8">
    <source>
        <dbReference type="Proteomes" id="UP000612349"/>
    </source>
</evidence>
<gene>
    <name evidence="7" type="ORF">GCM10010990_22400</name>
</gene>
<sequence length="304" mass="33232">MSETGLNYLLAALNAGSMRAAADKLNVAASSISRQIAQLEQVYGMPLIEKARRGVQLTEAGRIVIDHYRDELANREALSARLEELRSVRSGRVVIAAGEGFLGDSFMELIQRFNDGNPDIRVEIQIGSSVDVTHMIVDDEAHLGLVFNTAPDPKVRVRASIAQPLMAIMRPDHPLASLSSVSIAELAQHQLCLAPRNFRLAQILAAAEQQAGHFLEPSIMTNSIYVMREAVRSGTAISILPRVTVWSELQRGEFISIPVANSAMETTTLSLILRAGRQLEGAPVRMLTQLEAQMRQWGKTATQG</sequence>
<dbReference type="PANTHER" id="PTHR30419:SF8">
    <property type="entry name" value="NITROGEN ASSIMILATION TRANSCRIPTIONAL ACTIVATOR-RELATED"/>
    <property type="match status" value="1"/>
</dbReference>
<dbReference type="GO" id="GO:0003677">
    <property type="term" value="F:DNA binding"/>
    <property type="evidence" value="ECO:0007669"/>
    <property type="project" value="UniProtKB-KW"/>
</dbReference>
<dbReference type="Gene3D" id="3.40.190.290">
    <property type="match status" value="1"/>
</dbReference>
<accession>A0A917DVW9</accession>
<dbReference type="InterPro" id="IPR050950">
    <property type="entry name" value="HTH-type_LysR_regulators"/>
</dbReference>
<keyword evidence="4" id="KW-0804">Transcription</keyword>
<evidence type="ECO:0000256" key="1">
    <source>
        <dbReference type="ARBA" id="ARBA00009437"/>
    </source>
</evidence>
<dbReference type="PANTHER" id="PTHR30419">
    <property type="entry name" value="HTH-TYPE TRANSCRIPTIONAL REGULATOR YBHD"/>
    <property type="match status" value="1"/>
</dbReference>
<evidence type="ECO:0000256" key="4">
    <source>
        <dbReference type="ARBA" id="ARBA00023163"/>
    </source>
</evidence>
<keyword evidence="3" id="KW-0238">DNA-binding</keyword>
<dbReference type="Pfam" id="PF00126">
    <property type="entry name" value="HTH_1"/>
    <property type="match status" value="1"/>
</dbReference>
<dbReference type="PROSITE" id="PS50931">
    <property type="entry name" value="HTH_LYSR"/>
    <property type="match status" value="1"/>
</dbReference>
<dbReference type="OrthoDB" id="7158941at2"/>
<feature type="coiled-coil region" evidence="5">
    <location>
        <begin position="22"/>
        <end position="88"/>
    </location>
</feature>
<organism evidence="7 8">
    <name type="scientific">Croceicoccus mobilis</name>
    <dbReference type="NCBI Taxonomy" id="1703339"/>
    <lineage>
        <taxon>Bacteria</taxon>
        <taxon>Pseudomonadati</taxon>
        <taxon>Pseudomonadota</taxon>
        <taxon>Alphaproteobacteria</taxon>
        <taxon>Sphingomonadales</taxon>
        <taxon>Erythrobacteraceae</taxon>
        <taxon>Croceicoccus</taxon>
    </lineage>
</organism>
<reference evidence="7" key="2">
    <citation type="submission" date="2020-09" db="EMBL/GenBank/DDBJ databases">
        <authorList>
            <person name="Sun Q."/>
            <person name="Zhou Y."/>
        </authorList>
    </citation>
    <scope>NUCLEOTIDE SEQUENCE</scope>
    <source>
        <strain evidence="7">CGMCC 1.15360</strain>
    </source>
</reference>
<dbReference type="InterPro" id="IPR000847">
    <property type="entry name" value="LysR_HTH_N"/>
</dbReference>
<dbReference type="SUPFAM" id="SSF46785">
    <property type="entry name" value="Winged helix' DNA-binding domain"/>
    <property type="match status" value="1"/>
</dbReference>
<evidence type="ECO:0000256" key="3">
    <source>
        <dbReference type="ARBA" id="ARBA00023125"/>
    </source>
</evidence>
<dbReference type="Pfam" id="PF03466">
    <property type="entry name" value="LysR_substrate"/>
    <property type="match status" value="1"/>
</dbReference>
<evidence type="ECO:0000256" key="5">
    <source>
        <dbReference type="SAM" id="Coils"/>
    </source>
</evidence>
<evidence type="ECO:0000259" key="6">
    <source>
        <dbReference type="PROSITE" id="PS50931"/>
    </source>
</evidence>
<dbReference type="InterPro" id="IPR036390">
    <property type="entry name" value="WH_DNA-bd_sf"/>
</dbReference>
<dbReference type="AlphaFoldDB" id="A0A917DVW9"/>
<dbReference type="InterPro" id="IPR036388">
    <property type="entry name" value="WH-like_DNA-bd_sf"/>
</dbReference>
<reference evidence="7" key="1">
    <citation type="journal article" date="2014" name="Int. J. Syst. Evol. Microbiol.">
        <title>Complete genome sequence of Corynebacterium casei LMG S-19264T (=DSM 44701T), isolated from a smear-ripened cheese.</title>
        <authorList>
            <consortium name="US DOE Joint Genome Institute (JGI-PGF)"/>
            <person name="Walter F."/>
            <person name="Albersmeier A."/>
            <person name="Kalinowski J."/>
            <person name="Ruckert C."/>
        </authorList>
    </citation>
    <scope>NUCLEOTIDE SEQUENCE</scope>
    <source>
        <strain evidence="7">CGMCC 1.15360</strain>
    </source>
</reference>
<proteinExistence type="inferred from homology"/>
<dbReference type="GO" id="GO:0005829">
    <property type="term" value="C:cytosol"/>
    <property type="evidence" value="ECO:0007669"/>
    <property type="project" value="TreeGrafter"/>
</dbReference>
<dbReference type="InterPro" id="IPR005119">
    <property type="entry name" value="LysR_subst-bd"/>
</dbReference>
<comment type="similarity">
    <text evidence="1">Belongs to the LysR transcriptional regulatory family.</text>
</comment>
<name>A0A917DVW9_9SPHN</name>
<feature type="domain" description="HTH lysR-type" evidence="6">
    <location>
        <begin position="1"/>
        <end position="58"/>
    </location>
</feature>
<dbReference type="SUPFAM" id="SSF53850">
    <property type="entry name" value="Periplasmic binding protein-like II"/>
    <property type="match status" value="1"/>
</dbReference>
<dbReference type="RefSeq" id="WP_066774557.1">
    <property type="nucleotide sequence ID" value="NZ_BMIP01000004.1"/>
</dbReference>
<comment type="caution">
    <text evidence="7">The sequence shown here is derived from an EMBL/GenBank/DDBJ whole genome shotgun (WGS) entry which is preliminary data.</text>
</comment>
<keyword evidence="5" id="KW-0175">Coiled coil</keyword>
<evidence type="ECO:0000313" key="7">
    <source>
        <dbReference type="EMBL" id="GGD72397.1"/>
    </source>
</evidence>
<dbReference type="Gene3D" id="1.10.10.10">
    <property type="entry name" value="Winged helix-like DNA-binding domain superfamily/Winged helix DNA-binding domain"/>
    <property type="match status" value="1"/>
</dbReference>
<dbReference type="GO" id="GO:0003700">
    <property type="term" value="F:DNA-binding transcription factor activity"/>
    <property type="evidence" value="ECO:0007669"/>
    <property type="project" value="InterPro"/>
</dbReference>
<dbReference type="CDD" id="cd03143">
    <property type="entry name" value="A4_beta-galactosidase_middle_domain"/>
    <property type="match status" value="1"/>
</dbReference>
<evidence type="ECO:0000256" key="2">
    <source>
        <dbReference type="ARBA" id="ARBA00023015"/>
    </source>
</evidence>